<gene>
    <name evidence="2" type="ORF">BC670_1838</name>
</gene>
<accession>A0A543G4A5</accession>
<proteinExistence type="predicted"/>
<dbReference type="Proteomes" id="UP000320773">
    <property type="component" value="Unassembled WGS sequence"/>
</dbReference>
<organism evidence="2 3">
    <name type="scientific">Flavobacterium branchiophilum</name>
    <dbReference type="NCBI Taxonomy" id="55197"/>
    <lineage>
        <taxon>Bacteria</taxon>
        <taxon>Pseudomonadati</taxon>
        <taxon>Bacteroidota</taxon>
        <taxon>Flavobacteriia</taxon>
        <taxon>Flavobacteriales</taxon>
        <taxon>Flavobacteriaceae</taxon>
        <taxon>Flavobacterium</taxon>
    </lineage>
</organism>
<evidence type="ECO:0000256" key="1">
    <source>
        <dbReference type="SAM" id="SignalP"/>
    </source>
</evidence>
<protein>
    <submittedName>
        <fullName evidence="2">Uncharacterized protein</fullName>
    </submittedName>
</protein>
<comment type="caution">
    <text evidence="2">The sequence shown here is derived from an EMBL/GenBank/DDBJ whole genome shotgun (WGS) entry which is preliminary data.</text>
</comment>
<feature type="chain" id="PRO_5021996260" evidence="1">
    <location>
        <begin position="19"/>
        <end position="143"/>
    </location>
</feature>
<dbReference type="AlphaFoldDB" id="A0A543G4A5"/>
<sequence>MKNLILIVFCLFSFTTFAQQKKATKSKAKTTVSIKNKAVKINTICGLCKGTGKDPKCNGTGLCQNHHTTYLDVKCFNNCDCYDGGDDIGDEPETADECTTRCEKECQRSQLCGDCDSYDGTCKKMWCNNGVCRNCNGKGKVSK</sequence>
<dbReference type="RefSeq" id="WP_089081661.1">
    <property type="nucleotide sequence ID" value="NZ_VFPJ01000001.1"/>
</dbReference>
<evidence type="ECO:0000313" key="3">
    <source>
        <dbReference type="Proteomes" id="UP000320773"/>
    </source>
</evidence>
<feature type="signal peptide" evidence="1">
    <location>
        <begin position="1"/>
        <end position="18"/>
    </location>
</feature>
<name>A0A543G4A5_9FLAO</name>
<evidence type="ECO:0000313" key="2">
    <source>
        <dbReference type="EMBL" id="TQM40918.1"/>
    </source>
</evidence>
<keyword evidence="1" id="KW-0732">Signal</keyword>
<reference evidence="2 3" key="1">
    <citation type="submission" date="2019-06" db="EMBL/GenBank/DDBJ databases">
        <title>Genomic Encyclopedia of Archaeal and Bacterial Type Strains, Phase II (KMG-II): from individual species to whole genera.</title>
        <authorList>
            <person name="Goeker M."/>
        </authorList>
    </citation>
    <scope>NUCLEOTIDE SEQUENCE [LARGE SCALE GENOMIC DNA]</scope>
    <source>
        <strain evidence="2 3">DSM 24789</strain>
    </source>
</reference>
<dbReference type="EMBL" id="VFPJ01000001">
    <property type="protein sequence ID" value="TQM40918.1"/>
    <property type="molecule type" value="Genomic_DNA"/>
</dbReference>